<organism evidence="3 4">
    <name type="scientific">Marivita lacus</name>
    <dbReference type="NCBI Taxonomy" id="1323742"/>
    <lineage>
        <taxon>Bacteria</taxon>
        <taxon>Pseudomonadati</taxon>
        <taxon>Pseudomonadota</taxon>
        <taxon>Alphaproteobacteria</taxon>
        <taxon>Rhodobacterales</taxon>
        <taxon>Roseobacteraceae</taxon>
        <taxon>Marivita</taxon>
    </lineage>
</organism>
<evidence type="ECO:0000313" key="4">
    <source>
        <dbReference type="Proteomes" id="UP000645462"/>
    </source>
</evidence>
<dbReference type="RefSeq" id="WP_188483171.1">
    <property type="nucleotide sequence ID" value="NZ_BMFC01000010.1"/>
</dbReference>
<keyword evidence="4" id="KW-1185">Reference proteome</keyword>
<proteinExistence type="predicted"/>
<gene>
    <name evidence="3" type="ORF">GCM10011363_33250</name>
</gene>
<name>A0ABQ1L1L4_9RHOB</name>
<feature type="region of interest" description="Disordered" evidence="1">
    <location>
        <begin position="1"/>
        <end position="21"/>
    </location>
</feature>
<accession>A0ABQ1L1L4</accession>
<keyword evidence="2" id="KW-1133">Transmembrane helix</keyword>
<keyword evidence="2" id="KW-0812">Transmembrane</keyword>
<evidence type="ECO:0000256" key="2">
    <source>
        <dbReference type="SAM" id="Phobius"/>
    </source>
</evidence>
<sequence length="96" mass="10118">MASTSTARHSKSDDNAGLEGRAAEKLRDAVSYAQDNVQDAADSVRDTAVQAVERTADQAQNMQGEFDSAVRRNPTLAVLGALGVGMVLGLALTRRT</sequence>
<protein>
    <recommendedName>
        <fullName evidence="5">DUF883 family protein</fullName>
    </recommendedName>
</protein>
<reference evidence="4" key="1">
    <citation type="journal article" date="2019" name="Int. J. Syst. Evol. Microbiol.">
        <title>The Global Catalogue of Microorganisms (GCM) 10K type strain sequencing project: providing services to taxonomists for standard genome sequencing and annotation.</title>
        <authorList>
            <consortium name="The Broad Institute Genomics Platform"/>
            <consortium name="The Broad Institute Genome Sequencing Center for Infectious Disease"/>
            <person name="Wu L."/>
            <person name="Ma J."/>
        </authorList>
    </citation>
    <scope>NUCLEOTIDE SEQUENCE [LARGE SCALE GENOMIC DNA]</scope>
    <source>
        <strain evidence="4">CGMCC 1.12478</strain>
    </source>
</reference>
<dbReference type="EMBL" id="BMFC01000010">
    <property type="protein sequence ID" value="GGC14055.1"/>
    <property type="molecule type" value="Genomic_DNA"/>
</dbReference>
<evidence type="ECO:0000256" key="1">
    <source>
        <dbReference type="SAM" id="MobiDB-lite"/>
    </source>
</evidence>
<dbReference type="Proteomes" id="UP000645462">
    <property type="component" value="Unassembled WGS sequence"/>
</dbReference>
<keyword evidence="2" id="KW-0472">Membrane</keyword>
<evidence type="ECO:0000313" key="3">
    <source>
        <dbReference type="EMBL" id="GGC14055.1"/>
    </source>
</evidence>
<comment type="caution">
    <text evidence="3">The sequence shown here is derived from an EMBL/GenBank/DDBJ whole genome shotgun (WGS) entry which is preliminary data.</text>
</comment>
<feature type="transmembrane region" description="Helical" evidence="2">
    <location>
        <begin position="75"/>
        <end position="93"/>
    </location>
</feature>
<evidence type="ECO:0008006" key="5">
    <source>
        <dbReference type="Google" id="ProtNLM"/>
    </source>
</evidence>